<name>A0A7X0JT51_9GAMM</name>
<accession>A0A7X0JT51</accession>
<gene>
    <name evidence="1" type="ORF">HNR48_001947</name>
</gene>
<dbReference type="AlphaFoldDB" id="A0A7X0JT51"/>
<keyword evidence="2" id="KW-1185">Reference proteome</keyword>
<evidence type="ECO:0000313" key="1">
    <source>
        <dbReference type="EMBL" id="MBB6521662.1"/>
    </source>
</evidence>
<organism evidence="1 2">
    <name type="scientific">Pseudoteredinibacter isoporae</name>
    <dbReference type="NCBI Taxonomy" id="570281"/>
    <lineage>
        <taxon>Bacteria</taxon>
        <taxon>Pseudomonadati</taxon>
        <taxon>Pseudomonadota</taxon>
        <taxon>Gammaproteobacteria</taxon>
        <taxon>Cellvibrionales</taxon>
        <taxon>Cellvibrionaceae</taxon>
        <taxon>Pseudoteredinibacter</taxon>
    </lineage>
</organism>
<protein>
    <submittedName>
        <fullName evidence="1">Uncharacterized protein</fullName>
    </submittedName>
</protein>
<sequence>MYIWKFDSCVEDDQIAEYSRDESPDRFLFREGKRFDSDLGVPKFEFERSSAELSKLDSVPNTAMVPLVSSKFAIALRSNYPKFLGID</sequence>
<evidence type="ECO:0000313" key="2">
    <source>
        <dbReference type="Proteomes" id="UP000528457"/>
    </source>
</evidence>
<dbReference type="InParanoid" id="A0A7X0JT51"/>
<proteinExistence type="predicted"/>
<dbReference type="EMBL" id="JACHHT010000002">
    <property type="protein sequence ID" value="MBB6521662.1"/>
    <property type="molecule type" value="Genomic_DNA"/>
</dbReference>
<reference evidence="1 2" key="1">
    <citation type="submission" date="2020-08" db="EMBL/GenBank/DDBJ databases">
        <title>Genomic Encyclopedia of Type Strains, Phase IV (KMG-IV): sequencing the most valuable type-strain genomes for metagenomic binning, comparative biology and taxonomic classification.</title>
        <authorList>
            <person name="Goeker M."/>
        </authorList>
    </citation>
    <scope>NUCLEOTIDE SEQUENCE [LARGE SCALE GENOMIC DNA]</scope>
    <source>
        <strain evidence="1 2">DSM 22368</strain>
    </source>
</reference>
<dbReference type="Proteomes" id="UP000528457">
    <property type="component" value="Unassembled WGS sequence"/>
</dbReference>
<comment type="caution">
    <text evidence="1">The sequence shown here is derived from an EMBL/GenBank/DDBJ whole genome shotgun (WGS) entry which is preliminary data.</text>
</comment>